<dbReference type="Proteomes" id="UP000054560">
    <property type="component" value="Unassembled WGS sequence"/>
</dbReference>
<dbReference type="AlphaFoldDB" id="A0A0L0FXL4"/>
<dbReference type="GeneID" id="25907456"/>
<evidence type="ECO:0000256" key="2">
    <source>
        <dbReference type="ARBA" id="ARBA00022679"/>
    </source>
</evidence>
<dbReference type="GO" id="GO:0016746">
    <property type="term" value="F:acyltransferase activity"/>
    <property type="evidence" value="ECO:0007669"/>
    <property type="project" value="UniProtKB-KW"/>
</dbReference>
<protein>
    <recommendedName>
        <fullName evidence="6">Phospholipid/glycerol acyltransferase domain-containing protein</fullName>
    </recommendedName>
</protein>
<reference evidence="7 8" key="1">
    <citation type="submission" date="2011-02" db="EMBL/GenBank/DDBJ databases">
        <title>The Genome Sequence of Sphaeroforma arctica JP610.</title>
        <authorList>
            <consortium name="The Broad Institute Genome Sequencing Platform"/>
            <person name="Russ C."/>
            <person name="Cuomo C."/>
            <person name="Young S.K."/>
            <person name="Zeng Q."/>
            <person name="Gargeya S."/>
            <person name="Alvarado L."/>
            <person name="Berlin A."/>
            <person name="Chapman S.B."/>
            <person name="Chen Z."/>
            <person name="Freedman E."/>
            <person name="Gellesch M."/>
            <person name="Goldberg J."/>
            <person name="Griggs A."/>
            <person name="Gujja S."/>
            <person name="Heilman E."/>
            <person name="Heiman D."/>
            <person name="Howarth C."/>
            <person name="Mehta T."/>
            <person name="Neiman D."/>
            <person name="Pearson M."/>
            <person name="Roberts A."/>
            <person name="Saif S."/>
            <person name="Shea T."/>
            <person name="Shenoy N."/>
            <person name="Sisk P."/>
            <person name="Stolte C."/>
            <person name="Sykes S."/>
            <person name="White J."/>
            <person name="Yandava C."/>
            <person name="Burger G."/>
            <person name="Gray M.W."/>
            <person name="Holland P.W.H."/>
            <person name="King N."/>
            <person name="Lang F.B.F."/>
            <person name="Roger A.J."/>
            <person name="Ruiz-Trillo I."/>
            <person name="Haas B."/>
            <person name="Nusbaum C."/>
            <person name="Birren B."/>
        </authorList>
    </citation>
    <scope>NUCLEOTIDE SEQUENCE [LARGE SCALE GENOMIC DNA]</scope>
    <source>
        <strain evidence="7 8">JP610</strain>
    </source>
</reference>
<name>A0A0L0FXL4_9EUKA</name>
<keyword evidence="8" id="KW-1185">Reference proteome</keyword>
<dbReference type="Pfam" id="PF01553">
    <property type="entry name" value="Acyltransferase"/>
    <property type="match status" value="1"/>
</dbReference>
<gene>
    <name evidence="7" type="ORF">SARC_06952</name>
</gene>
<keyword evidence="2" id="KW-0808">Transferase</keyword>
<keyword evidence="3" id="KW-0012">Acyltransferase</keyword>
<dbReference type="InterPro" id="IPR032098">
    <property type="entry name" value="Acyltransf_C"/>
</dbReference>
<sequence>MGEHLLRSSRAIVKLLLSTSPARFLRNVVPLGTAFIMAPPFLITACAVKCIVRPFSAEWAAAADEIQFRTYMTYVTTFYEAVSNAKVVWHGEDVTQLNDKHVLLICNHQSTMDWVLVSSLAIRQSQSALGSLRYVMKAGCRYIPLYGLYLYMHGCPFVWRDWRVDEKCLQQSAEWLCAVNRPLWLALFPEGTRYNASRHKQSVDYCEDHSLPPLRHVLAPRVRGFEKTLREIVRHKPDLVIYDVTYAYTPCPSALTSHDKRSLITHPQSSTCACVHTNTCECMCVHTDTLTHLCACSCAHACDNIRQERVVCRGQGRARVKSPEAEAYSFLTATPHKPLYRDTRSMRSTDTQQSGTQPRSQKIPHTHAHFSPNMFVFLGGACSQVDVRVKRIPVSAVPLSAESSSKSPNVCELWLHNLFVEKDEWMDRILYNHSKHSNHTRDDSKTQRPNLPRGHNRTHNTERNSTQNSDVLEHTDQIVHEDPLQFHEGAQVQVSSNTTESSTRVHSSSFSIKHCVQQECKKRGVNSLESGQEGGDHKGKESGSQIMDVSIGDNNGAINHVSTHGIPGIAGTASTIALFGFCLTPYIVLPQFTSVALFCASTVLSVTLSTVLITKPAV</sequence>
<dbReference type="eggNOG" id="KOG1505">
    <property type="taxonomic scope" value="Eukaryota"/>
</dbReference>
<keyword evidence="5" id="KW-0472">Membrane</keyword>
<dbReference type="STRING" id="667725.A0A0L0FXL4"/>
<feature type="region of interest" description="Disordered" evidence="4">
    <location>
        <begin position="526"/>
        <end position="547"/>
    </location>
</feature>
<comment type="similarity">
    <text evidence="1">Belongs to the 1-acyl-sn-glycerol-3-phosphate acyltransferase family.</text>
</comment>
<dbReference type="SMART" id="SM00563">
    <property type="entry name" value="PlsC"/>
    <property type="match status" value="1"/>
</dbReference>
<dbReference type="PANTHER" id="PTHR10983:SF73">
    <property type="entry name" value="1-ACYL-SN-GLYCEROL-3-PHOSPHATE ACYLTRANSFERASE EPSILON"/>
    <property type="match status" value="1"/>
</dbReference>
<evidence type="ECO:0000313" key="8">
    <source>
        <dbReference type="Proteomes" id="UP000054560"/>
    </source>
</evidence>
<feature type="transmembrane region" description="Helical" evidence="5">
    <location>
        <begin position="568"/>
        <end position="588"/>
    </location>
</feature>
<keyword evidence="5" id="KW-1133">Transmembrane helix</keyword>
<feature type="region of interest" description="Disordered" evidence="4">
    <location>
        <begin position="435"/>
        <end position="470"/>
    </location>
</feature>
<feature type="region of interest" description="Disordered" evidence="4">
    <location>
        <begin position="341"/>
        <end position="366"/>
    </location>
</feature>
<dbReference type="PANTHER" id="PTHR10983">
    <property type="entry name" value="1-ACYLGLYCEROL-3-PHOSPHATE ACYLTRANSFERASE-RELATED"/>
    <property type="match status" value="1"/>
</dbReference>
<evidence type="ECO:0000256" key="5">
    <source>
        <dbReference type="SAM" id="Phobius"/>
    </source>
</evidence>
<evidence type="ECO:0000259" key="6">
    <source>
        <dbReference type="SMART" id="SM00563"/>
    </source>
</evidence>
<feature type="compositionally biased region" description="Polar residues" evidence="4">
    <location>
        <begin position="348"/>
        <end position="360"/>
    </location>
</feature>
<dbReference type="SUPFAM" id="SSF69593">
    <property type="entry name" value="Glycerol-3-phosphate (1)-acyltransferase"/>
    <property type="match status" value="1"/>
</dbReference>
<feature type="domain" description="Phospholipid/glycerol acyltransferase" evidence="6">
    <location>
        <begin position="102"/>
        <end position="226"/>
    </location>
</feature>
<evidence type="ECO:0000313" key="7">
    <source>
        <dbReference type="EMBL" id="KNC80703.1"/>
    </source>
</evidence>
<dbReference type="CDD" id="cd07990">
    <property type="entry name" value="LPLAT_LCLAT1-like"/>
    <property type="match status" value="1"/>
</dbReference>
<evidence type="ECO:0000256" key="4">
    <source>
        <dbReference type="SAM" id="MobiDB-lite"/>
    </source>
</evidence>
<dbReference type="Pfam" id="PF16076">
    <property type="entry name" value="Acyltransf_C"/>
    <property type="match status" value="1"/>
</dbReference>
<keyword evidence="5" id="KW-0812">Transmembrane</keyword>
<dbReference type="EMBL" id="KQ242118">
    <property type="protein sequence ID" value="KNC80703.1"/>
    <property type="molecule type" value="Genomic_DNA"/>
</dbReference>
<accession>A0A0L0FXL4</accession>
<feature type="transmembrane region" description="Helical" evidence="5">
    <location>
        <begin position="595"/>
        <end position="613"/>
    </location>
</feature>
<organism evidence="7 8">
    <name type="scientific">Sphaeroforma arctica JP610</name>
    <dbReference type="NCBI Taxonomy" id="667725"/>
    <lineage>
        <taxon>Eukaryota</taxon>
        <taxon>Ichthyosporea</taxon>
        <taxon>Ichthyophonida</taxon>
        <taxon>Sphaeroforma</taxon>
    </lineage>
</organism>
<evidence type="ECO:0000256" key="3">
    <source>
        <dbReference type="ARBA" id="ARBA00023315"/>
    </source>
</evidence>
<dbReference type="GO" id="GO:0012505">
    <property type="term" value="C:endomembrane system"/>
    <property type="evidence" value="ECO:0007669"/>
    <property type="project" value="TreeGrafter"/>
</dbReference>
<dbReference type="OrthoDB" id="189226at2759"/>
<dbReference type="InterPro" id="IPR002123">
    <property type="entry name" value="Plipid/glycerol_acylTrfase"/>
</dbReference>
<proteinExistence type="inferred from homology"/>
<evidence type="ECO:0000256" key="1">
    <source>
        <dbReference type="ARBA" id="ARBA00008655"/>
    </source>
</evidence>
<dbReference type="RefSeq" id="XP_014154605.1">
    <property type="nucleotide sequence ID" value="XM_014299130.1"/>
</dbReference>